<keyword evidence="2" id="KW-1185">Reference proteome</keyword>
<proteinExistence type="predicted"/>
<organism evidence="1 2">
    <name type="scientific">Melastoma candidum</name>
    <dbReference type="NCBI Taxonomy" id="119954"/>
    <lineage>
        <taxon>Eukaryota</taxon>
        <taxon>Viridiplantae</taxon>
        <taxon>Streptophyta</taxon>
        <taxon>Embryophyta</taxon>
        <taxon>Tracheophyta</taxon>
        <taxon>Spermatophyta</taxon>
        <taxon>Magnoliopsida</taxon>
        <taxon>eudicotyledons</taxon>
        <taxon>Gunneridae</taxon>
        <taxon>Pentapetalae</taxon>
        <taxon>rosids</taxon>
        <taxon>malvids</taxon>
        <taxon>Myrtales</taxon>
        <taxon>Melastomataceae</taxon>
        <taxon>Melastomatoideae</taxon>
        <taxon>Melastomateae</taxon>
        <taxon>Melastoma</taxon>
    </lineage>
</organism>
<protein>
    <submittedName>
        <fullName evidence="1">Uncharacterized protein</fullName>
    </submittedName>
</protein>
<comment type="caution">
    <text evidence="1">The sequence shown here is derived from an EMBL/GenBank/DDBJ whole genome shotgun (WGS) entry which is preliminary data.</text>
</comment>
<dbReference type="EMBL" id="CM042886">
    <property type="protein sequence ID" value="KAI4340662.1"/>
    <property type="molecule type" value="Genomic_DNA"/>
</dbReference>
<gene>
    <name evidence="1" type="ORF">MLD38_025474</name>
</gene>
<dbReference type="Proteomes" id="UP001057402">
    <property type="component" value="Chromosome 7"/>
</dbReference>
<evidence type="ECO:0000313" key="2">
    <source>
        <dbReference type="Proteomes" id="UP001057402"/>
    </source>
</evidence>
<sequence>MKVEVISTDIIKPSIPTPDHLWNFGLSLFDQLTPVLYTPIILYYPMRDQDDRLVWPSSADSLHRLRSSLSVVLSRFYPLAGRMRDNMCIECDDRGAKFLEAKVNCELSEVLTRPSPQLLRMLLPAQVESLESRTGHLLLVQANLFECRGLAIGICVSHKIADAGAMSNFIKSWADVANEIDPTEIKSLGLNASSLVPPLSHFTNPPEVEFHEGKTTMKRYVFSSSSLAALVKEIASEGHGLRPTRLEAVSALLWKCLMETSKRIRGCKRRSFFSHAVNLRGRMPEPFPKVSMSLGNLLGGFRAEITEENEEIHLAEAVRRLQHAKEDYFENFVKNEMVGEKIPSAVLGGAKAYGELLSDPEVDFYNCTSWCKFPLYDADFGWGKPVWASVVSAEFKDAILMIDGRGGEGMEVWLSLEQNHMAEFEREEDLLRFASLDPSITW</sequence>
<name>A0ACB9NVK4_9MYRT</name>
<accession>A0ACB9NVK4</accession>
<reference evidence="2" key="1">
    <citation type="journal article" date="2023" name="Front. Plant Sci.">
        <title>Chromosomal-level genome assembly of Melastoma candidum provides insights into trichome evolution.</title>
        <authorList>
            <person name="Zhong Y."/>
            <person name="Wu W."/>
            <person name="Sun C."/>
            <person name="Zou P."/>
            <person name="Liu Y."/>
            <person name="Dai S."/>
            <person name="Zhou R."/>
        </authorList>
    </citation>
    <scope>NUCLEOTIDE SEQUENCE [LARGE SCALE GENOMIC DNA]</scope>
</reference>
<evidence type="ECO:0000313" key="1">
    <source>
        <dbReference type="EMBL" id="KAI4340662.1"/>
    </source>
</evidence>